<keyword evidence="3 7" id="KW-0547">Nucleotide-binding</keyword>
<evidence type="ECO:0000259" key="11">
    <source>
        <dbReference type="PROSITE" id="PS50862"/>
    </source>
</evidence>
<dbReference type="EMBL" id="CP013011">
    <property type="protein sequence ID" value="ALL01125.1"/>
    <property type="molecule type" value="Genomic_DNA"/>
</dbReference>
<dbReference type="FunFam" id="3.30.930.10:FF:000048">
    <property type="entry name" value="Serine--tRNA ligase"/>
    <property type="match status" value="1"/>
</dbReference>
<feature type="binding site" evidence="8">
    <location>
        <position position="255"/>
    </location>
    <ligand>
        <name>L-serine</name>
        <dbReference type="ChEBI" id="CHEBI:33384"/>
    </ligand>
</feature>
<keyword evidence="5 7" id="KW-0648">Protein biosynthesis</keyword>
<evidence type="ECO:0000313" key="14">
    <source>
        <dbReference type="Proteomes" id="UP000058613"/>
    </source>
</evidence>
<feature type="binding site" evidence="8">
    <location>
        <position position="286"/>
    </location>
    <ligand>
        <name>L-serine</name>
        <dbReference type="ChEBI" id="CHEBI:33384"/>
    </ligand>
</feature>
<proteinExistence type="inferred from homology"/>
<comment type="catalytic activity">
    <reaction evidence="7">
        <text>tRNA(Ser) + L-serine + ATP = L-seryl-tRNA(Ser) + AMP + diphosphate + H(+)</text>
        <dbReference type="Rhea" id="RHEA:12292"/>
        <dbReference type="Rhea" id="RHEA-COMP:9669"/>
        <dbReference type="Rhea" id="RHEA-COMP:9703"/>
        <dbReference type="ChEBI" id="CHEBI:15378"/>
        <dbReference type="ChEBI" id="CHEBI:30616"/>
        <dbReference type="ChEBI" id="CHEBI:33019"/>
        <dbReference type="ChEBI" id="CHEBI:33384"/>
        <dbReference type="ChEBI" id="CHEBI:78442"/>
        <dbReference type="ChEBI" id="CHEBI:78533"/>
        <dbReference type="ChEBI" id="CHEBI:456215"/>
        <dbReference type="EC" id="6.1.1.11"/>
    </reaction>
</comment>
<dbReference type="KEGG" id="pdl:Pyrde_1077"/>
<evidence type="ECO:0000313" key="12">
    <source>
        <dbReference type="EMBL" id="ALL01125.1"/>
    </source>
</evidence>
<comment type="similarity">
    <text evidence="7">Belongs to the class-II aminoacyl-tRNA synthetase family. Type-1 seryl-tRNA synthetase subfamily.</text>
</comment>
<dbReference type="Gene3D" id="3.30.930.10">
    <property type="entry name" value="Bira Bifunctional Protein, Domain 2"/>
    <property type="match status" value="1"/>
</dbReference>
<dbReference type="UniPathway" id="UPA00906">
    <property type="reaction ID" value="UER00895"/>
</dbReference>
<feature type="coiled-coil region" evidence="10">
    <location>
        <begin position="33"/>
        <end position="104"/>
    </location>
</feature>
<comment type="subunit">
    <text evidence="7">Homodimer. The tRNA molecule binds across the dimer.</text>
</comment>
<evidence type="ECO:0000256" key="2">
    <source>
        <dbReference type="ARBA" id="ARBA00022598"/>
    </source>
</evidence>
<dbReference type="EMBL" id="NCQP01000001">
    <property type="protein sequence ID" value="OWJ55296.1"/>
    <property type="molecule type" value="Genomic_DNA"/>
</dbReference>
<keyword evidence="15" id="KW-1185">Reference proteome</keyword>
<dbReference type="Proteomes" id="UP000058613">
    <property type="component" value="Chromosome"/>
</dbReference>
<dbReference type="SUPFAM" id="SSF46589">
    <property type="entry name" value="tRNA-binding arm"/>
    <property type="match status" value="1"/>
</dbReference>
<organism evidence="12 14">
    <name type="scientific">Pyrodictium delaneyi</name>
    <dbReference type="NCBI Taxonomy" id="1273541"/>
    <lineage>
        <taxon>Archaea</taxon>
        <taxon>Thermoproteota</taxon>
        <taxon>Thermoprotei</taxon>
        <taxon>Desulfurococcales</taxon>
        <taxon>Pyrodictiaceae</taxon>
        <taxon>Pyrodictium</taxon>
    </lineage>
</organism>
<dbReference type="PIRSF" id="PIRSF001529">
    <property type="entry name" value="Ser-tRNA-synth_IIa"/>
    <property type="match status" value="1"/>
</dbReference>
<feature type="binding site" evidence="9">
    <location>
        <begin position="302"/>
        <end position="305"/>
    </location>
    <ligand>
        <name>ATP</name>
        <dbReference type="ChEBI" id="CHEBI:30616"/>
    </ligand>
</feature>
<dbReference type="RefSeq" id="WP_055408888.1">
    <property type="nucleotide sequence ID" value="NZ_CP013011.1"/>
</dbReference>
<evidence type="ECO:0000256" key="6">
    <source>
        <dbReference type="ARBA" id="ARBA00023146"/>
    </source>
</evidence>
<evidence type="ECO:0000256" key="5">
    <source>
        <dbReference type="ARBA" id="ARBA00022917"/>
    </source>
</evidence>
<dbReference type="EC" id="6.1.1.11" evidence="7"/>
<evidence type="ECO:0000256" key="9">
    <source>
        <dbReference type="PIRSR" id="PIRSR001529-2"/>
    </source>
</evidence>
<dbReference type="OrthoDB" id="35932at2157"/>
<dbReference type="GO" id="GO:0006434">
    <property type="term" value="P:seryl-tRNA aminoacylation"/>
    <property type="evidence" value="ECO:0007669"/>
    <property type="project" value="UniProtKB-UniRule"/>
</dbReference>
<dbReference type="STRING" id="1273541.Pyrde_1077"/>
<name>A0A0P0N3A2_9CREN</name>
<accession>A0A0P0N3A2</accession>
<dbReference type="CDD" id="cd00770">
    <property type="entry name" value="SerRS_core"/>
    <property type="match status" value="1"/>
</dbReference>
<dbReference type="Gene3D" id="1.10.287.40">
    <property type="entry name" value="Serine-tRNA synthetase, tRNA binding domain"/>
    <property type="match status" value="1"/>
</dbReference>
<comment type="pathway">
    <text evidence="7">Aminoacyl-tRNA biosynthesis; selenocysteinyl-tRNA(Sec) biosynthesis; L-seryl-tRNA(Sec) from L-serine and tRNA(Sec): step 1/1.</text>
</comment>
<reference evidence="12 14" key="1">
    <citation type="submission" date="2015-10" db="EMBL/GenBank/DDBJ databases">
        <title>Complete genome sequence of hyperthermophilic archaeon Pyrodictium delaneyi Su06.</title>
        <authorList>
            <person name="Jung J.-H."/>
            <person name="Lin J."/>
            <person name="Holden J.F."/>
            <person name="Park C.-S."/>
        </authorList>
    </citation>
    <scope>NUCLEOTIDE SEQUENCE [LARGE SCALE GENOMIC DNA]</scope>
    <source>
        <strain evidence="12 14">Su06</strain>
    </source>
</reference>
<dbReference type="HAMAP" id="MF_00176">
    <property type="entry name" value="Ser_tRNA_synth_type1"/>
    <property type="match status" value="1"/>
</dbReference>
<dbReference type="PATRIC" id="fig|1273541.4.peg.1157"/>
<dbReference type="InterPro" id="IPR045864">
    <property type="entry name" value="aa-tRNA-synth_II/BPL/LPL"/>
</dbReference>
<dbReference type="InterPro" id="IPR033729">
    <property type="entry name" value="SerRS_core"/>
</dbReference>
<evidence type="ECO:0000256" key="8">
    <source>
        <dbReference type="PIRSR" id="PIRSR001529-1"/>
    </source>
</evidence>
<keyword evidence="2 7" id="KW-0436">Ligase</keyword>
<feature type="binding site" evidence="7 8">
    <location>
        <position position="309"/>
    </location>
    <ligand>
        <name>L-serine</name>
        <dbReference type="ChEBI" id="CHEBI:33384"/>
    </ligand>
</feature>
<dbReference type="PANTHER" id="PTHR11778">
    <property type="entry name" value="SERYL-TRNA SYNTHETASE"/>
    <property type="match status" value="1"/>
</dbReference>
<evidence type="ECO:0000313" key="15">
    <source>
        <dbReference type="Proteomes" id="UP000196694"/>
    </source>
</evidence>
<feature type="binding site" evidence="7 9">
    <location>
        <begin position="286"/>
        <end position="288"/>
    </location>
    <ligand>
        <name>ATP</name>
        <dbReference type="ChEBI" id="CHEBI:30616"/>
    </ligand>
</feature>
<dbReference type="PROSITE" id="PS50862">
    <property type="entry name" value="AA_TRNA_LIGASE_II"/>
    <property type="match status" value="1"/>
</dbReference>
<dbReference type="AlphaFoldDB" id="A0A0P0N3A2"/>
<feature type="domain" description="Aminoacyl-transfer RNA synthetases class-II family profile" evidence="11">
    <location>
        <begin position="202"/>
        <end position="434"/>
    </location>
</feature>
<comment type="domain">
    <text evidence="7">Consists of two distinct domains, a catalytic core and a N-terminal extension that is involved in tRNA binding.</text>
</comment>
<comment type="catalytic activity">
    <reaction evidence="7">
        <text>tRNA(Sec) + L-serine + ATP = L-seryl-tRNA(Sec) + AMP + diphosphate + H(+)</text>
        <dbReference type="Rhea" id="RHEA:42580"/>
        <dbReference type="Rhea" id="RHEA-COMP:9742"/>
        <dbReference type="Rhea" id="RHEA-COMP:10128"/>
        <dbReference type="ChEBI" id="CHEBI:15378"/>
        <dbReference type="ChEBI" id="CHEBI:30616"/>
        <dbReference type="ChEBI" id="CHEBI:33019"/>
        <dbReference type="ChEBI" id="CHEBI:33384"/>
        <dbReference type="ChEBI" id="CHEBI:78442"/>
        <dbReference type="ChEBI" id="CHEBI:78533"/>
        <dbReference type="ChEBI" id="CHEBI:456215"/>
        <dbReference type="EC" id="6.1.1.11"/>
    </reaction>
</comment>
<dbReference type="SUPFAM" id="SSF55681">
    <property type="entry name" value="Class II aaRS and biotin synthetases"/>
    <property type="match status" value="1"/>
</dbReference>
<dbReference type="InterPro" id="IPR002314">
    <property type="entry name" value="aa-tRNA-synt_IIb"/>
</dbReference>
<feature type="site" description="Important for serine binding" evidence="8">
    <location>
        <position position="409"/>
    </location>
</feature>
<keyword evidence="10" id="KW-0175">Coiled coil</keyword>
<protein>
    <recommendedName>
        <fullName evidence="7">Serine--tRNA ligase</fullName>
        <ecNumber evidence="7">6.1.1.11</ecNumber>
    </recommendedName>
    <alternativeName>
        <fullName evidence="7">Seryl-tRNA synthetase</fullName>
        <shortName evidence="7">SerRS</shortName>
    </alternativeName>
    <alternativeName>
        <fullName evidence="7">Seryl-tRNA(Ser/Sec) synthetase</fullName>
    </alternativeName>
</protein>
<evidence type="ECO:0000256" key="3">
    <source>
        <dbReference type="ARBA" id="ARBA00022741"/>
    </source>
</evidence>
<evidence type="ECO:0000256" key="10">
    <source>
        <dbReference type="SAM" id="Coils"/>
    </source>
</evidence>
<feature type="binding site" evidence="8">
    <location>
        <position position="407"/>
    </location>
    <ligand>
        <name>L-serine</name>
        <dbReference type="ChEBI" id="CHEBI:33384"/>
    </ligand>
</feature>
<dbReference type="PRINTS" id="PR00981">
    <property type="entry name" value="TRNASYNTHSER"/>
</dbReference>
<evidence type="ECO:0000256" key="1">
    <source>
        <dbReference type="ARBA" id="ARBA00022490"/>
    </source>
</evidence>
<feature type="binding site" evidence="7 9">
    <location>
        <begin position="373"/>
        <end position="376"/>
    </location>
    <ligand>
        <name>ATP</name>
        <dbReference type="ChEBI" id="CHEBI:30616"/>
    </ligand>
</feature>
<feature type="binding site" evidence="7">
    <location>
        <position position="302"/>
    </location>
    <ligand>
        <name>ATP</name>
        <dbReference type="ChEBI" id="CHEBI:30616"/>
    </ligand>
</feature>
<feature type="binding site" evidence="7">
    <location>
        <position position="409"/>
    </location>
    <ligand>
        <name>L-serine</name>
        <dbReference type="ChEBI" id="CHEBI:33384"/>
    </ligand>
</feature>
<evidence type="ECO:0000313" key="13">
    <source>
        <dbReference type="EMBL" id="OWJ55296.1"/>
    </source>
</evidence>
<evidence type="ECO:0000256" key="4">
    <source>
        <dbReference type="ARBA" id="ARBA00022840"/>
    </source>
</evidence>
<dbReference type="GO" id="GO:0005524">
    <property type="term" value="F:ATP binding"/>
    <property type="evidence" value="ECO:0007669"/>
    <property type="project" value="UniProtKB-UniRule"/>
</dbReference>
<feature type="binding site" evidence="7">
    <location>
        <begin position="255"/>
        <end position="257"/>
    </location>
    <ligand>
        <name>L-serine</name>
        <dbReference type="ChEBI" id="CHEBI:33384"/>
    </ligand>
</feature>
<reference evidence="13 15" key="2">
    <citation type="submission" date="2017-05" db="EMBL/GenBank/DDBJ databases">
        <title>The draft genome of the hyperthermophilic archaeon 'Pyrodictium delaneyi strain Hulk', an iron and nitrate reducer, reveals the capacity for sulfate reduction.</title>
        <authorList>
            <person name="Demey L.M."/>
            <person name="Miller C."/>
            <person name="Manzella M."/>
            <person name="Reguera G."/>
            <person name="Kashefi K."/>
        </authorList>
    </citation>
    <scope>NUCLEOTIDE SEQUENCE [LARGE SCALE GENOMIC DNA]</scope>
    <source>
        <strain evidence="13 15">Hulk</strain>
    </source>
</reference>
<dbReference type="Pfam" id="PF00587">
    <property type="entry name" value="tRNA-synt_2b"/>
    <property type="match status" value="1"/>
</dbReference>
<comment type="function">
    <text evidence="7">Catalyzes the attachment of serine to tRNA(Ser). Is also able to aminoacylate tRNA(Sec) with serine, to form the misacylated tRNA L-seryl-tRNA(Sec), which will be further converted into selenocysteinyl-tRNA(Sec).</text>
</comment>
<dbReference type="GeneID" id="26099415"/>
<dbReference type="InterPro" id="IPR010978">
    <property type="entry name" value="tRNA-bd_arm"/>
</dbReference>
<dbReference type="GO" id="GO:0016260">
    <property type="term" value="P:selenocysteine biosynthetic process"/>
    <property type="evidence" value="ECO:0007669"/>
    <property type="project" value="UniProtKB-UniRule"/>
</dbReference>
<comment type="subcellular location">
    <subcellularLocation>
        <location evidence="7">Cytoplasm</location>
    </subcellularLocation>
</comment>
<dbReference type="Proteomes" id="UP000196694">
    <property type="component" value="Unassembled WGS sequence"/>
</dbReference>
<dbReference type="InterPro" id="IPR006195">
    <property type="entry name" value="aa-tRNA-synth_II"/>
</dbReference>
<gene>
    <name evidence="7" type="primary">serS</name>
    <name evidence="13" type="ORF">Pdsh_00255</name>
    <name evidence="12" type="ORF">Pyrde_1077</name>
</gene>
<sequence length="460" mass="53928">MTWSLLRYLRENPEILRESLRKRGMDPSLVDKLRKLDEEWRRLKRAVDEIRHRHNIITRSIAKTKDPEERKRLIEEARKLLKEREQLEEKLKRVEAEREKLLLSLPNIVHESVPVGDSDEYNVPIRFWGRPKVYRGFLEAFREQTEKWGFKVDYEVIDWKPIGHADMLEHVLRLGDTMKAAEVAGSRFYYLFDDLVWLDFALLMYAIDHLTSKGYKLVLPPYMIRHKILMGVIDMDTFEDAIYKIEGEDLYLIATAEHPLAGLYYNEEIMEDELPLKLVGVSPCFRKEAGAGNRDLKGIFRVHQFHKVEQYIYAKPEESWDLLEELIRNAEELFQGLGLPYRVVNVASGELGAPAAKKYDLEVWMPAQGRYREMVSASNTTDWQSYRLNIRLVRRKGMVREYVHTLNSTAIASTRAITAILENFQEPDGTVVIPKVLRKYLEPFTKAPKDAIHPVKKEKE</sequence>
<dbReference type="InterPro" id="IPR015866">
    <property type="entry name" value="Ser-tRNA-synth_1_N"/>
</dbReference>
<keyword evidence="6 7" id="KW-0030">Aminoacyl-tRNA synthetase</keyword>
<dbReference type="GO" id="GO:0004828">
    <property type="term" value="F:serine-tRNA ligase activity"/>
    <property type="evidence" value="ECO:0007669"/>
    <property type="project" value="UniProtKB-UniRule"/>
</dbReference>
<keyword evidence="1 7" id="KW-0963">Cytoplasm</keyword>
<keyword evidence="4 7" id="KW-0067">ATP-binding</keyword>
<dbReference type="GO" id="GO:0005737">
    <property type="term" value="C:cytoplasm"/>
    <property type="evidence" value="ECO:0007669"/>
    <property type="project" value="UniProtKB-SubCell"/>
</dbReference>
<dbReference type="NCBIfam" id="TIGR00414">
    <property type="entry name" value="serS"/>
    <property type="match status" value="1"/>
</dbReference>
<dbReference type="InterPro" id="IPR042103">
    <property type="entry name" value="SerRS_1_N_sf"/>
</dbReference>
<dbReference type="InterPro" id="IPR002317">
    <property type="entry name" value="Ser-tRNA-ligase_type_1"/>
</dbReference>
<evidence type="ECO:0000256" key="7">
    <source>
        <dbReference type="HAMAP-Rule" id="MF_00176"/>
    </source>
</evidence>
<dbReference type="Pfam" id="PF02403">
    <property type="entry name" value="Seryl_tRNA_N"/>
    <property type="match status" value="1"/>
</dbReference>